<sequence length="113" mass="13242">MAKSNFKFSENDVVSVSLSGEKWSAREIQKYDLPNYEHLLSDINIMKYMYQERQLRSDEIKSRINNEYQIGQPKGALTILDDNNNFIGFILSKPKPEKKGKSEIVYALSQKYW</sequence>
<evidence type="ECO:0000313" key="1">
    <source>
        <dbReference type="EMBL" id="CAG8751256.1"/>
    </source>
</evidence>
<comment type="caution">
    <text evidence="1">The sequence shown here is derived from an EMBL/GenBank/DDBJ whole genome shotgun (WGS) entry which is preliminary data.</text>
</comment>
<feature type="non-terminal residue" evidence="1">
    <location>
        <position position="113"/>
    </location>
</feature>
<protein>
    <submittedName>
        <fullName evidence="1">442_t:CDS:1</fullName>
    </submittedName>
</protein>
<organism evidence="1 2">
    <name type="scientific">Racocetra fulgida</name>
    <dbReference type="NCBI Taxonomy" id="60492"/>
    <lineage>
        <taxon>Eukaryota</taxon>
        <taxon>Fungi</taxon>
        <taxon>Fungi incertae sedis</taxon>
        <taxon>Mucoromycota</taxon>
        <taxon>Glomeromycotina</taxon>
        <taxon>Glomeromycetes</taxon>
        <taxon>Diversisporales</taxon>
        <taxon>Gigasporaceae</taxon>
        <taxon>Racocetra</taxon>
    </lineage>
</organism>
<accession>A0A9N9IWT6</accession>
<evidence type="ECO:0000313" key="2">
    <source>
        <dbReference type="Proteomes" id="UP000789396"/>
    </source>
</evidence>
<proteinExistence type="predicted"/>
<dbReference type="AlphaFoldDB" id="A0A9N9IWT6"/>
<keyword evidence="2" id="KW-1185">Reference proteome</keyword>
<reference evidence="1" key="1">
    <citation type="submission" date="2021-06" db="EMBL/GenBank/DDBJ databases">
        <authorList>
            <person name="Kallberg Y."/>
            <person name="Tangrot J."/>
            <person name="Rosling A."/>
        </authorList>
    </citation>
    <scope>NUCLEOTIDE SEQUENCE</scope>
    <source>
        <strain evidence="1">IN212</strain>
    </source>
</reference>
<dbReference type="EMBL" id="CAJVPZ010036432">
    <property type="protein sequence ID" value="CAG8751256.1"/>
    <property type="molecule type" value="Genomic_DNA"/>
</dbReference>
<name>A0A9N9IWT6_9GLOM</name>
<gene>
    <name evidence="1" type="ORF">RFULGI_LOCUS13614</name>
</gene>
<dbReference type="Gene3D" id="3.40.630.30">
    <property type="match status" value="1"/>
</dbReference>
<dbReference type="Proteomes" id="UP000789396">
    <property type="component" value="Unassembled WGS sequence"/>
</dbReference>
<dbReference type="OrthoDB" id="10519342at2759"/>